<accession>A0A382HE28</accession>
<protein>
    <submittedName>
        <fullName evidence="1">Uncharacterized protein</fullName>
    </submittedName>
</protein>
<organism evidence="1">
    <name type="scientific">marine metagenome</name>
    <dbReference type="NCBI Taxonomy" id="408172"/>
    <lineage>
        <taxon>unclassified sequences</taxon>
        <taxon>metagenomes</taxon>
        <taxon>ecological metagenomes</taxon>
    </lineage>
</organism>
<dbReference type="EMBL" id="UINC01060336">
    <property type="protein sequence ID" value="SVB84741.1"/>
    <property type="molecule type" value="Genomic_DNA"/>
</dbReference>
<name>A0A382HE28_9ZZZZ</name>
<reference evidence="1" key="1">
    <citation type="submission" date="2018-05" db="EMBL/GenBank/DDBJ databases">
        <authorList>
            <person name="Lanie J.A."/>
            <person name="Ng W.-L."/>
            <person name="Kazmierczak K.M."/>
            <person name="Andrzejewski T.M."/>
            <person name="Davidsen T.M."/>
            <person name="Wayne K.J."/>
            <person name="Tettelin H."/>
            <person name="Glass J.I."/>
            <person name="Rusch D."/>
            <person name="Podicherti R."/>
            <person name="Tsui H.-C.T."/>
            <person name="Winkler M.E."/>
        </authorList>
    </citation>
    <scope>NUCLEOTIDE SEQUENCE</scope>
</reference>
<proteinExistence type="predicted"/>
<dbReference type="AlphaFoldDB" id="A0A382HE28"/>
<gene>
    <name evidence="1" type="ORF">METZ01_LOCUS237595</name>
</gene>
<evidence type="ECO:0000313" key="1">
    <source>
        <dbReference type="EMBL" id="SVB84741.1"/>
    </source>
</evidence>
<sequence length="61" mass="6932">MLVTMNNSDNTHKSPSKVGRVLCRLGFHDYQVVEKIFQFGAGSGMEKVECRRCGLIVMRQE</sequence>